<dbReference type="AlphaFoldDB" id="A0A4Y7T4B6"/>
<dbReference type="InterPro" id="IPR002401">
    <property type="entry name" value="Cyt_P450_E_grp-I"/>
</dbReference>
<dbReference type="GO" id="GO:0004497">
    <property type="term" value="F:monooxygenase activity"/>
    <property type="evidence" value="ECO:0007669"/>
    <property type="project" value="InterPro"/>
</dbReference>
<dbReference type="Pfam" id="PF00067">
    <property type="entry name" value="p450"/>
    <property type="match status" value="2"/>
</dbReference>
<dbReference type="GO" id="GO:0016705">
    <property type="term" value="F:oxidoreductase activity, acting on paired donors, with incorporation or reduction of molecular oxygen"/>
    <property type="evidence" value="ECO:0007669"/>
    <property type="project" value="InterPro"/>
</dbReference>
<evidence type="ECO:0000256" key="3">
    <source>
        <dbReference type="ARBA" id="ARBA00022723"/>
    </source>
</evidence>
<protein>
    <submittedName>
        <fullName evidence="6">Cytochrome P450</fullName>
    </submittedName>
</protein>
<dbReference type="PRINTS" id="PR00463">
    <property type="entry name" value="EP450I"/>
</dbReference>
<evidence type="ECO:0000256" key="1">
    <source>
        <dbReference type="ARBA" id="ARBA00005179"/>
    </source>
</evidence>
<dbReference type="SUPFAM" id="SSF48264">
    <property type="entry name" value="Cytochrome P450"/>
    <property type="match status" value="1"/>
</dbReference>
<proteinExistence type="inferred from homology"/>
<dbReference type="Proteomes" id="UP000298030">
    <property type="component" value="Unassembled WGS sequence"/>
</dbReference>
<dbReference type="OrthoDB" id="1470350at2759"/>
<dbReference type="InterPro" id="IPR050121">
    <property type="entry name" value="Cytochrome_P450_monoxygenase"/>
</dbReference>
<dbReference type="CDD" id="cd11062">
    <property type="entry name" value="CYP58-like"/>
    <property type="match status" value="1"/>
</dbReference>
<dbReference type="InterPro" id="IPR001128">
    <property type="entry name" value="Cyt_P450"/>
</dbReference>
<dbReference type="GO" id="GO:0005506">
    <property type="term" value="F:iron ion binding"/>
    <property type="evidence" value="ECO:0007669"/>
    <property type="project" value="InterPro"/>
</dbReference>
<dbReference type="Gene3D" id="1.10.630.10">
    <property type="entry name" value="Cytochrome P450"/>
    <property type="match status" value="1"/>
</dbReference>
<comment type="caution">
    <text evidence="6">The sequence shown here is derived from an EMBL/GenBank/DDBJ whole genome shotgun (WGS) entry which is preliminary data.</text>
</comment>
<keyword evidence="7" id="KW-1185">Reference proteome</keyword>
<comment type="similarity">
    <text evidence="2">Belongs to the cytochrome P450 family.</text>
</comment>
<dbReference type="InterPro" id="IPR036396">
    <property type="entry name" value="Cyt_P450_sf"/>
</dbReference>
<dbReference type="GO" id="GO:0020037">
    <property type="term" value="F:heme binding"/>
    <property type="evidence" value="ECO:0007669"/>
    <property type="project" value="InterPro"/>
</dbReference>
<name>A0A4Y7T4B6_COPMI</name>
<evidence type="ECO:0000313" key="7">
    <source>
        <dbReference type="Proteomes" id="UP000298030"/>
    </source>
</evidence>
<keyword evidence="5" id="KW-0408">Iron</keyword>
<evidence type="ECO:0000313" key="6">
    <source>
        <dbReference type="EMBL" id="TEB28399.1"/>
    </source>
</evidence>
<dbReference type="EMBL" id="QPFP01000033">
    <property type="protein sequence ID" value="TEB28399.1"/>
    <property type="molecule type" value="Genomic_DNA"/>
</dbReference>
<evidence type="ECO:0000256" key="2">
    <source>
        <dbReference type="ARBA" id="ARBA00010617"/>
    </source>
</evidence>
<dbReference type="PANTHER" id="PTHR24305:SF157">
    <property type="entry name" value="N-ACETYLTRYPTOPHAN 6-HYDROXYLASE IVOC-RELATED"/>
    <property type="match status" value="1"/>
</dbReference>
<dbReference type="PANTHER" id="PTHR24305">
    <property type="entry name" value="CYTOCHROME P450"/>
    <property type="match status" value="1"/>
</dbReference>
<keyword evidence="3" id="KW-0479">Metal-binding</keyword>
<accession>A0A4Y7T4B6</accession>
<evidence type="ECO:0000256" key="4">
    <source>
        <dbReference type="ARBA" id="ARBA00023002"/>
    </source>
</evidence>
<keyword evidence="4" id="KW-0560">Oxidoreductase</keyword>
<sequence length="450" mass="50562">MNFIEIDTCVLGLAIPWAVAITLYRLYLHPLSAFPGPALAGATGWYETYYEVYKRGKMVEKLEALHKRYGPVVRMGPNKLHFSDVAAYDAIYTNRDFRKTSQFYDVFLASEASFGTVDNKFAKARRDLLRSFFSRKGVLKLENVIQDTIDRLIISLANKVGSPKPLDLHRVFSCITMEVISAYCFAKHYDAINYPDYAYPVALALHMSNRMGCVAQHFPIVLDALFSLPDWLVRFVSPDALAFPDFRGTRHLFHHMLNPKSGQEVPSEKSLKQEAAVLIAAGTETTANACAHAVFHVLTNPHVKERLKKELVEAWPDVEAPISLERLEKLPYLSAVAHEALRFSHGVTAVLPRAVPEATEIASNLAYRNADIFPDPLTFRPERWIEKGSSDLVNYLVPFSKGPRKVDLEIVDTTLQDLSDFEAYVLPIQQIPVKACVKRVEGVSHLLGNA</sequence>
<dbReference type="STRING" id="71717.A0A4Y7T4B6"/>
<organism evidence="6 7">
    <name type="scientific">Coprinellus micaceus</name>
    <name type="common">Glistening ink-cap mushroom</name>
    <name type="synonym">Coprinus micaceus</name>
    <dbReference type="NCBI Taxonomy" id="71717"/>
    <lineage>
        <taxon>Eukaryota</taxon>
        <taxon>Fungi</taxon>
        <taxon>Dikarya</taxon>
        <taxon>Basidiomycota</taxon>
        <taxon>Agaricomycotina</taxon>
        <taxon>Agaricomycetes</taxon>
        <taxon>Agaricomycetidae</taxon>
        <taxon>Agaricales</taxon>
        <taxon>Agaricineae</taxon>
        <taxon>Psathyrellaceae</taxon>
        <taxon>Coprinellus</taxon>
    </lineage>
</organism>
<comment type="pathway">
    <text evidence="1">Secondary metabolite biosynthesis.</text>
</comment>
<gene>
    <name evidence="6" type="ORF">FA13DRAFT_1735765</name>
</gene>
<evidence type="ECO:0000256" key="5">
    <source>
        <dbReference type="ARBA" id="ARBA00023004"/>
    </source>
</evidence>
<reference evidence="6 7" key="1">
    <citation type="journal article" date="2019" name="Nat. Ecol. Evol.">
        <title>Megaphylogeny resolves global patterns of mushroom evolution.</title>
        <authorList>
            <person name="Varga T."/>
            <person name="Krizsan K."/>
            <person name="Foldi C."/>
            <person name="Dima B."/>
            <person name="Sanchez-Garcia M."/>
            <person name="Sanchez-Ramirez S."/>
            <person name="Szollosi G.J."/>
            <person name="Szarkandi J.G."/>
            <person name="Papp V."/>
            <person name="Albert L."/>
            <person name="Andreopoulos W."/>
            <person name="Angelini C."/>
            <person name="Antonin V."/>
            <person name="Barry K.W."/>
            <person name="Bougher N.L."/>
            <person name="Buchanan P."/>
            <person name="Buyck B."/>
            <person name="Bense V."/>
            <person name="Catcheside P."/>
            <person name="Chovatia M."/>
            <person name="Cooper J."/>
            <person name="Damon W."/>
            <person name="Desjardin D."/>
            <person name="Finy P."/>
            <person name="Geml J."/>
            <person name="Haridas S."/>
            <person name="Hughes K."/>
            <person name="Justo A."/>
            <person name="Karasinski D."/>
            <person name="Kautmanova I."/>
            <person name="Kiss B."/>
            <person name="Kocsube S."/>
            <person name="Kotiranta H."/>
            <person name="LaButti K.M."/>
            <person name="Lechner B.E."/>
            <person name="Liimatainen K."/>
            <person name="Lipzen A."/>
            <person name="Lukacs Z."/>
            <person name="Mihaltcheva S."/>
            <person name="Morgado L.N."/>
            <person name="Niskanen T."/>
            <person name="Noordeloos M.E."/>
            <person name="Ohm R.A."/>
            <person name="Ortiz-Santana B."/>
            <person name="Ovrebo C."/>
            <person name="Racz N."/>
            <person name="Riley R."/>
            <person name="Savchenko A."/>
            <person name="Shiryaev A."/>
            <person name="Soop K."/>
            <person name="Spirin V."/>
            <person name="Szebenyi C."/>
            <person name="Tomsovsky M."/>
            <person name="Tulloss R.E."/>
            <person name="Uehling J."/>
            <person name="Grigoriev I.V."/>
            <person name="Vagvolgyi C."/>
            <person name="Papp T."/>
            <person name="Martin F.M."/>
            <person name="Miettinen O."/>
            <person name="Hibbett D.S."/>
            <person name="Nagy L.G."/>
        </authorList>
    </citation>
    <scope>NUCLEOTIDE SEQUENCE [LARGE SCALE GENOMIC DNA]</scope>
    <source>
        <strain evidence="6 7">FP101781</strain>
    </source>
</reference>